<keyword evidence="1" id="KW-0479">Metal-binding</keyword>
<name>A0ABU2MD03_9ACTN</name>
<keyword evidence="1" id="KW-0862">Zinc</keyword>
<keyword evidence="5" id="KW-1185">Reference proteome</keyword>
<evidence type="ECO:0000256" key="2">
    <source>
        <dbReference type="SAM" id="MobiDB-lite"/>
    </source>
</evidence>
<proteinExistence type="predicted"/>
<evidence type="ECO:0000256" key="1">
    <source>
        <dbReference type="PROSITE-ProRule" id="PRU00325"/>
    </source>
</evidence>
<dbReference type="PANTHER" id="PTHR38133:SF1">
    <property type="entry name" value="SLR1429 PROTEIN"/>
    <property type="match status" value="1"/>
</dbReference>
<dbReference type="Proteomes" id="UP001183390">
    <property type="component" value="Unassembled WGS sequence"/>
</dbReference>
<feature type="domain" description="SWIM-type" evidence="3">
    <location>
        <begin position="82"/>
        <end position="118"/>
    </location>
</feature>
<comment type="caution">
    <text evidence="4">The sequence shown here is derived from an EMBL/GenBank/DDBJ whole genome shotgun (WGS) entry which is preliminary data.</text>
</comment>
<dbReference type="PROSITE" id="PS50966">
    <property type="entry name" value="ZF_SWIM"/>
    <property type="match status" value="1"/>
</dbReference>
<dbReference type="RefSeq" id="WP_311512727.1">
    <property type="nucleotide sequence ID" value="NZ_JAVREP010000011.1"/>
</dbReference>
<dbReference type="InterPro" id="IPR007527">
    <property type="entry name" value="Znf_SWIM"/>
</dbReference>
<keyword evidence="1" id="KW-0863">Zinc-finger</keyword>
<sequence>MSWSREVARRLGAGSGTVERWSVAPGEITARAGGHEVSLIRAVPTEEAWGRVCAALASQEVFRARVLAGELPVPVGEVCALLGVDLVPRGWDALVATCSCDRWDGVCAHLRAVAGVLGTEADRDPFTLTRWAGRDRLALRSQVMAEGAIKGPSTSEETVGDNVSEAKIEDGDDRFEHAPNSAAGFWSAPMPPGPPEIPSGAGDRVRTAAPGAVADELPPFGPLRT</sequence>
<organism evidence="4 5">
    <name type="scientific">Nocardiopsis lambiniae</name>
    <dbReference type="NCBI Taxonomy" id="3075539"/>
    <lineage>
        <taxon>Bacteria</taxon>
        <taxon>Bacillati</taxon>
        <taxon>Actinomycetota</taxon>
        <taxon>Actinomycetes</taxon>
        <taxon>Streptosporangiales</taxon>
        <taxon>Nocardiopsidaceae</taxon>
        <taxon>Nocardiopsis</taxon>
    </lineage>
</organism>
<evidence type="ECO:0000259" key="3">
    <source>
        <dbReference type="PROSITE" id="PS50966"/>
    </source>
</evidence>
<feature type="region of interest" description="Disordered" evidence="2">
    <location>
        <begin position="173"/>
        <end position="225"/>
    </location>
</feature>
<dbReference type="PANTHER" id="PTHR38133">
    <property type="entry name" value="SLR1429 PROTEIN"/>
    <property type="match status" value="1"/>
</dbReference>
<dbReference type="EMBL" id="JAVREP010000011">
    <property type="protein sequence ID" value="MDT0330146.1"/>
    <property type="molecule type" value="Genomic_DNA"/>
</dbReference>
<gene>
    <name evidence="4" type="ORF">RM479_17170</name>
</gene>
<reference evidence="5" key="1">
    <citation type="submission" date="2023-07" db="EMBL/GenBank/DDBJ databases">
        <title>30 novel species of actinomycetes from the DSMZ collection.</title>
        <authorList>
            <person name="Nouioui I."/>
        </authorList>
    </citation>
    <scope>NUCLEOTIDE SEQUENCE [LARGE SCALE GENOMIC DNA]</scope>
    <source>
        <strain evidence="5">DSM 44743</strain>
    </source>
</reference>
<protein>
    <recommendedName>
        <fullName evidence="3">SWIM-type domain-containing protein</fullName>
    </recommendedName>
</protein>
<evidence type="ECO:0000313" key="5">
    <source>
        <dbReference type="Proteomes" id="UP001183390"/>
    </source>
</evidence>
<evidence type="ECO:0000313" key="4">
    <source>
        <dbReference type="EMBL" id="MDT0330146.1"/>
    </source>
</evidence>
<accession>A0ABU2MD03</accession>